<gene>
    <name evidence="2" type="ORF">LIER_07941</name>
</gene>
<feature type="region of interest" description="Disordered" evidence="1">
    <location>
        <begin position="1"/>
        <end position="659"/>
    </location>
</feature>
<dbReference type="PANTHER" id="PTHR34837:SF1">
    <property type="entry name" value="LOW PROTEIN: ZINC FINGER CCCH DOMAIN PROTEIN"/>
    <property type="match status" value="1"/>
</dbReference>
<keyword evidence="3" id="KW-1185">Reference proteome</keyword>
<feature type="compositionally biased region" description="Basic and acidic residues" evidence="1">
    <location>
        <begin position="505"/>
        <end position="537"/>
    </location>
</feature>
<evidence type="ECO:0000256" key="1">
    <source>
        <dbReference type="SAM" id="MobiDB-lite"/>
    </source>
</evidence>
<feature type="compositionally biased region" description="Basic and acidic residues" evidence="1">
    <location>
        <begin position="205"/>
        <end position="490"/>
    </location>
</feature>
<feature type="region of interest" description="Disordered" evidence="1">
    <location>
        <begin position="901"/>
        <end position="944"/>
    </location>
</feature>
<feature type="compositionally biased region" description="Polar residues" evidence="1">
    <location>
        <begin position="901"/>
        <end position="916"/>
    </location>
</feature>
<feature type="region of interest" description="Disordered" evidence="1">
    <location>
        <begin position="702"/>
        <end position="760"/>
    </location>
</feature>
<dbReference type="AlphaFoldDB" id="A0AAV3PA45"/>
<feature type="compositionally biased region" description="Basic and acidic residues" evidence="1">
    <location>
        <begin position="44"/>
        <end position="77"/>
    </location>
</feature>
<feature type="compositionally biased region" description="Basic and acidic residues" evidence="1">
    <location>
        <begin position="87"/>
        <end position="193"/>
    </location>
</feature>
<name>A0AAV3PA45_LITER</name>
<protein>
    <submittedName>
        <fullName evidence="2">Uncharacterized protein</fullName>
    </submittedName>
</protein>
<dbReference type="PANTHER" id="PTHR34837">
    <property type="entry name" value="OS05G0595500 PROTEIN"/>
    <property type="match status" value="1"/>
</dbReference>
<feature type="compositionally biased region" description="Basic and acidic residues" evidence="1">
    <location>
        <begin position="629"/>
        <end position="642"/>
    </location>
</feature>
<feature type="compositionally biased region" description="Basic and acidic residues" evidence="1">
    <location>
        <begin position="568"/>
        <end position="598"/>
    </location>
</feature>
<feature type="compositionally biased region" description="Basic and acidic residues" evidence="1">
    <location>
        <begin position="16"/>
        <end position="35"/>
    </location>
</feature>
<organism evidence="2 3">
    <name type="scientific">Lithospermum erythrorhizon</name>
    <name type="common">Purple gromwell</name>
    <name type="synonym">Lithospermum officinale var. erythrorhizon</name>
    <dbReference type="NCBI Taxonomy" id="34254"/>
    <lineage>
        <taxon>Eukaryota</taxon>
        <taxon>Viridiplantae</taxon>
        <taxon>Streptophyta</taxon>
        <taxon>Embryophyta</taxon>
        <taxon>Tracheophyta</taxon>
        <taxon>Spermatophyta</taxon>
        <taxon>Magnoliopsida</taxon>
        <taxon>eudicotyledons</taxon>
        <taxon>Gunneridae</taxon>
        <taxon>Pentapetalae</taxon>
        <taxon>asterids</taxon>
        <taxon>lamiids</taxon>
        <taxon>Boraginales</taxon>
        <taxon>Boraginaceae</taxon>
        <taxon>Boraginoideae</taxon>
        <taxon>Lithospermeae</taxon>
        <taxon>Lithospermum</taxon>
    </lineage>
</organism>
<comment type="caution">
    <text evidence="2">The sequence shown here is derived from an EMBL/GenBank/DDBJ whole genome shotgun (WGS) entry which is preliminary data.</text>
</comment>
<sequence length="1237" mass="140464">MPRSWRHKSHKQSKNSLKESREYSDSEVEDVKVKDSGPGSILDRGLKDSGHLGLGEKRKVSLLVKEGKDLGERRNGDVVDEYVSSKMRKEEKVRDKSNGGDRRDGAEKEKKGESLKYDGEKGSKSREGKGDVKSGRSSKRYEEENGALFEEREYNRSGSRSEKRKSEKEKEGKDIKESRDKEHGFEKEKKGVESRLGNEANVDGDIWRKQEMESDVLVEDRHGKRRRNSAERNTEIDEKRPRKKKESCGDLDKYQDDIRDGEARRLSSRSERLKEGRSFDEKKKEGNYGEKSYEDVDKDVKYHDDLDRDSKHRDAKYRDDGDRDSRHRDDKYRDSGDRDGRRREDKYRQNSGRDAKHIDDKNRGEVERDSRRQDDKYREDGGRDNRPKDVKNMEEVDKESRHSDTRYYNEADRDGRHKVERFREDTNRDVRHKEDRYHDDYERENRHRDKLGVDDHRDKIFREGKYRDDRLLKDRSGDKSDSKRSRDENHASGFHSRKSSLYDGGDARISRYKDDHAEKHSSGHRRGDLTNERERSTSKIAETDLSATHYRRQSSPSSGSHIMSDQYRLPKQDEPKYKDYSVTPNREHENKHLQKDDTNSGEFSAQRRLKPDTRASPMSLMVKSPSSMSDRKNSRTDARLNLDVDESGPRYGGLKDGKDFFGTEARGSRDVAMKKFPGDEFSEVDGDKGSVFSAFARSGSIPNSAKSLLAPPPFRTGADSSLPFGTSDDDSRGKSSNRHRRLEEASMGRMQGNSWRGAPSWPSPVPNGFTPFQHGPPPVGFHHMMQQFPVPHLFGIRPSMDLNHHGLPYPIPDPDRFSGHVRPMGWRNLDDDSCPPPLHEWEANNGDFNEDSHLFGRRDWDSTRNHSGIRTSSASTEMSVSEKQNILLHGVADEYNAGQFSQQSQHVKTQHGFQADSSEDVQRETSAPSLKSKEIPTTECEPEQDDGNMCHAYLSMLDISADLAGPELYAQCANLHGVDHNLLFDGDEPKILYLEEDVDGNTASNKIRSTFLFTGTDDSVFQKAMILYNKLKEKFKTVEPDSLSPGLKTTMSLPNQSGDDMSVKDVVVQEMVEMEMGGGEQMQLDIPNICQFKEPGIIENVEAACVPAASENIDADDLVDTSDSCVYATSSTSMEVQVSSDIEARDINDSAIEENLCLETTDSPANAVESEMAISSDATMASDVPISSNEWGRGMEVKCGDSLISDVSEACEAVMPEPIESGLVNLSRIHHSPESTH</sequence>
<evidence type="ECO:0000313" key="3">
    <source>
        <dbReference type="Proteomes" id="UP001454036"/>
    </source>
</evidence>
<feature type="compositionally biased region" description="Polar residues" evidence="1">
    <location>
        <begin position="553"/>
        <end position="563"/>
    </location>
</feature>
<dbReference type="Proteomes" id="UP001454036">
    <property type="component" value="Unassembled WGS sequence"/>
</dbReference>
<dbReference type="EMBL" id="BAABME010001250">
    <property type="protein sequence ID" value="GAA0148525.1"/>
    <property type="molecule type" value="Genomic_DNA"/>
</dbReference>
<evidence type="ECO:0000313" key="2">
    <source>
        <dbReference type="EMBL" id="GAA0148525.1"/>
    </source>
</evidence>
<proteinExistence type="predicted"/>
<accession>A0AAV3PA45</accession>
<feature type="compositionally biased region" description="Basic residues" evidence="1">
    <location>
        <begin position="1"/>
        <end position="13"/>
    </location>
</feature>
<reference evidence="2 3" key="1">
    <citation type="submission" date="2024-01" db="EMBL/GenBank/DDBJ databases">
        <title>The complete chloroplast genome sequence of Lithospermum erythrorhizon: insights into the phylogenetic relationship among Boraginaceae species and the maternal lineages of purple gromwells.</title>
        <authorList>
            <person name="Okada T."/>
            <person name="Watanabe K."/>
        </authorList>
    </citation>
    <scope>NUCLEOTIDE SEQUENCE [LARGE SCALE GENOMIC DNA]</scope>
</reference>